<dbReference type="RefSeq" id="WP_073592699.1">
    <property type="nucleotide sequence ID" value="NZ_MRCE01000005.1"/>
</dbReference>
<protein>
    <submittedName>
        <fullName evidence="6">SAM-dependent methyltransferase</fullName>
    </submittedName>
</protein>
<dbReference type="Proteomes" id="UP000185860">
    <property type="component" value="Unassembled WGS sequence"/>
</dbReference>
<dbReference type="InterPro" id="IPR026170">
    <property type="entry name" value="FAM173A/B"/>
</dbReference>
<dbReference type="PANTHER" id="PTHR13610:SF11">
    <property type="entry name" value="METHYLTRANSFERASE DOMAIN-CONTAINING PROTEIN"/>
    <property type="match status" value="1"/>
</dbReference>
<dbReference type="SUPFAM" id="SSF53335">
    <property type="entry name" value="S-adenosyl-L-methionine-dependent methyltransferases"/>
    <property type="match status" value="1"/>
</dbReference>
<dbReference type="Pfam" id="PF13847">
    <property type="entry name" value="Methyltransf_31"/>
    <property type="match status" value="1"/>
</dbReference>
<dbReference type="AlphaFoldDB" id="A0A1U7IPW1"/>
<comment type="caution">
    <text evidence="6">The sequence shown here is derived from an EMBL/GenBank/DDBJ whole genome shotgun (WGS) entry which is preliminary data.</text>
</comment>
<evidence type="ECO:0000259" key="5">
    <source>
        <dbReference type="Pfam" id="PF13847"/>
    </source>
</evidence>
<gene>
    <name evidence="6" type="ORF">NIES2119_06820</name>
</gene>
<dbReference type="GO" id="GO:0032259">
    <property type="term" value="P:methylation"/>
    <property type="evidence" value="ECO:0007669"/>
    <property type="project" value="UniProtKB-KW"/>
</dbReference>
<keyword evidence="3" id="KW-0949">S-adenosyl-L-methionine</keyword>
<dbReference type="GO" id="GO:0016279">
    <property type="term" value="F:protein-lysine N-methyltransferase activity"/>
    <property type="evidence" value="ECO:0007669"/>
    <property type="project" value="InterPro"/>
</dbReference>
<dbReference type="InterPro" id="IPR029063">
    <property type="entry name" value="SAM-dependent_MTases_sf"/>
</dbReference>
<evidence type="ECO:0000256" key="1">
    <source>
        <dbReference type="ARBA" id="ARBA00022603"/>
    </source>
</evidence>
<dbReference type="Gene3D" id="3.40.50.150">
    <property type="entry name" value="Vaccinia Virus protein VP39"/>
    <property type="match status" value="1"/>
</dbReference>
<organism evidence="6 7">
    <name type="scientific">[Phormidium ambiguum] IAM M-71</name>
    <dbReference type="NCBI Taxonomy" id="454136"/>
    <lineage>
        <taxon>Bacteria</taxon>
        <taxon>Bacillati</taxon>
        <taxon>Cyanobacteriota</taxon>
        <taxon>Cyanophyceae</taxon>
        <taxon>Oscillatoriophycideae</taxon>
        <taxon>Aerosakkonematales</taxon>
        <taxon>Aerosakkonemataceae</taxon>
        <taxon>Floridanema</taxon>
    </lineage>
</organism>
<feature type="region of interest" description="Disordered" evidence="4">
    <location>
        <begin position="42"/>
        <end position="66"/>
    </location>
</feature>
<dbReference type="OrthoDB" id="281208at2"/>
<accession>A0A1U7IPW1</accession>
<feature type="compositionally biased region" description="Polar residues" evidence="4">
    <location>
        <begin position="42"/>
        <end position="51"/>
    </location>
</feature>
<evidence type="ECO:0000313" key="7">
    <source>
        <dbReference type="Proteomes" id="UP000185860"/>
    </source>
</evidence>
<reference evidence="6 7" key="1">
    <citation type="submission" date="2016-11" db="EMBL/GenBank/DDBJ databases">
        <title>Draft Genome Sequences of Nine Cyanobacterial Strains from Diverse Habitats.</title>
        <authorList>
            <person name="Zhu T."/>
            <person name="Hou S."/>
            <person name="Lu X."/>
            <person name="Hess W.R."/>
        </authorList>
    </citation>
    <scope>NUCLEOTIDE SEQUENCE [LARGE SCALE GENOMIC DNA]</scope>
    <source>
        <strain evidence="6 7">IAM M-71</strain>
    </source>
</reference>
<feature type="domain" description="Methyltransferase" evidence="5">
    <location>
        <begin position="87"/>
        <end position="203"/>
    </location>
</feature>
<dbReference type="CDD" id="cd02440">
    <property type="entry name" value="AdoMet_MTases"/>
    <property type="match status" value="1"/>
</dbReference>
<proteinExistence type="predicted"/>
<evidence type="ECO:0000256" key="4">
    <source>
        <dbReference type="SAM" id="MobiDB-lite"/>
    </source>
</evidence>
<dbReference type="InterPro" id="IPR025714">
    <property type="entry name" value="Methyltranfer_dom"/>
</dbReference>
<sequence>MQLQQIQKFLIASVGIGGLLIVGCTAESNLEQTQIEPNISTQANTETQPVSSPAPASVAQQKEPDVPFVPTPPEVVTKMLEVANVTSKDVVYDLGSGDGRIVIAAAKKYGASGTGIDIDPQLIERSRANAKAAGVADKVQFRQQDLFQTNLSNATVVTLYLLPEINLQLRDKLLRELKPGTRIVSHNFDMGEWKPQRVERVETPIREHFVYYWVVPQQVPENLQNQT</sequence>
<keyword evidence="1 6" id="KW-0489">Methyltransferase</keyword>
<dbReference type="EMBL" id="MRCE01000005">
    <property type="protein sequence ID" value="OKH39443.1"/>
    <property type="molecule type" value="Genomic_DNA"/>
</dbReference>
<evidence type="ECO:0000256" key="3">
    <source>
        <dbReference type="ARBA" id="ARBA00022691"/>
    </source>
</evidence>
<evidence type="ECO:0000256" key="2">
    <source>
        <dbReference type="ARBA" id="ARBA00022679"/>
    </source>
</evidence>
<keyword evidence="2 6" id="KW-0808">Transferase</keyword>
<dbReference type="STRING" id="454136.NIES2119_06820"/>
<evidence type="ECO:0000313" key="6">
    <source>
        <dbReference type="EMBL" id="OKH39443.1"/>
    </source>
</evidence>
<name>A0A1U7IPW1_9CYAN</name>
<dbReference type="PANTHER" id="PTHR13610">
    <property type="entry name" value="METHYLTRANSFERASE DOMAIN-CONTAINING PROTEIN"/>
    <property type="match status" value="1"/>
</dbReference>